<dbReference type="PANTHER" id="PTHR47221:SF5">
    <property type="entry name" value="FIBRINOGEN C-TERMINAL DOMAIN-CONTAINING PROTEIN"/>
    <property type="match status" value="1"/>
</dbReference>
<dbReference type="GO" id="GO:0005577">
    <property type="term" value="C:fibrinogen complex"/>
    <property type="evidence" value="ECO:0007669"/>
    <property type="project" value="TreeGrafter"/>
</dbReference>
<dbReference type="PROSITE" id="PS00514">
    <property type="entry name" value="FIBRINOGEN_C_1"/>
    <property type="match status" value="1"/>
</dbReference>
<dbReference type="OrthoDB" id="7735550at2759"/>
<gene>
    <name evidence="10" type="primary">LOC109484948</name>
</gene>
<sequence>MRKQQCDNPRYDTTIEIKPLNGPRPPPPQLGGTPKMSDGTIGRFGTMTLGRAGSLPGSFGGRPAENRTRSYYRSNWDSDESIDPTIELTCLQLEDTKKRMDAAKSKHKSRNHLGPTARRRWKIACTILTWVVLLSLTAFTAWLYLRVENLRTEKGQLQSKVVTDAKTMVNLQIRTNRLSDQKDELAKRVTDGICEIEKLQNATKLLKTQLDSVSSQLNVQDDRLRMVQDRLSFIGGCYDCVVRDCSDVRTRNVLSGIYPIWPKNFTNALYVYCDMGPVGGGWTVLQRRLDGSVNFYRNWTEYKKGFGDLGGEFWLGMDAIYLLLSQNTYRLRVDMEDWEGNQAYAEYSSFQLDTEQNNYRIRLGTFSGNAGDSIAGTNATVDFFTRNLNNMRFSTRDRDNDGSLKNCALLYKGGWWYNDCYNANLNGKYYRGGNYTDALQDGIAWSTWKGWQYSLKGVSMKIRPVNFVP</sequence>
<keyword evidence="2" id="KW-0964">Secreted</keyword>
<dbReference type="InterPro" id="IPR036056">
    <property type="entry name" value="Fibrinogen-like_C"/>
</dbReference>
<evidence type="ECO:0000256" key="7">
    <source>
        <dbReference type="SAM" id="Phobius"/>
    </source>
</evidence>
<dbReference type="Gene3D" id="4.10.530.10">
    <property type="entry name" value="Gamma-fibrinogen Carboxyl Terminal Fragment, domain 2"/>
    <property type="match status" value="1"/>
</dbReference>
<dbReference type="GeneID" id="109484948"/>
<dbReference type="Proteomes" id="UP000515135">
    <property type="component" value="Unplaced"/>
</dbReference>
<keyword evidence="5" id="KW-0175">Coiled coil</keyword>
<dbReference type="GO" id="GO:0030674">
    <property type="term" value="F:protein-macromolecule adaptor activity"/>
    <property type="evidence" value="ECO:0007669"/>
    <property type="project" value="TreeGrafter"/>
</dbReference>
<dbReference type="InterPro" id="IPR014716">
    <property type="entry name" value="Fibrinogen_a/b/g_C_1"/>
</dbReference>
<evidence type="ECO:0000313" key="10">
    <source>
        <dbReference type="RefSeq" id="XP_019643880.1"/>
    </source>
</evidence>
<evidence type="ECO:0000256" key="4">
    <source>
        <dbReference type="ARBA" id="ARBA00023180"/>
    </source>
</evidence>
<dbReference type="FunFam" id="3.90.215.10:FF:000001">
    <property type="entry name" value="Tenascin isoform 1"/>
    <property type="match status" value="1"/>
</dbReference>
<evidence type="ECO:0000256" key="2">
    <source>
        <dbReference type="ARBA" id="ARBA00022525"/>
    </source>
</evidence>
<feature type="transmembrane region" description="Helical" evidence="7">
    <location>
        <begin position="123"/>
        <end position="145"/>
    </location>
</feature>
<keyword evidence="4" id="KW-0325">Glycoprotein</keyword>
<protein>
    <submittedName>
        <fullName evidence="10">Angiopoietin-related protein 7-like</fullName>
    </submittedName>
</protein>
<evidence type="ECO:0000256" key="3">
    <source>
        <dbReference type="ARBA" id="ARBA00023157"/>
    </source>
</evidence>
<feature type="domain" description="Fibrinogen C-terminal" evidence="8">
    <location>
        <begin position="236"/>
        <end position="466"/>
    </location>
</feature>
<dbReference type="RefSeq" id="XP_019643880.1">
    <property type="nucleotide sequence ID" value="XM_019788321.1"/>
</dbReference>
<reference evidence="10" key="1">
    <citation type="submission" date="2025-08" db="UniProtKB">
        <authorList>
            <consortium name="RefSeq"/>
        </authorList>
    </citation>
    <scope>IDENTIFICATION</scope>
    <source>
        <tissue evidence="10">Gonad</tissue>
    </source>
</reference>
<organism evidence="9 10">
    <name type="scientific">Branchiostoma belcheri</name>
    <name type="common">Amphioxus</name>
    <dbReference type="NCBI Taxonomy" id="7741"/>
    <lineage>
        <taxon>Eukaryota</taxon>
        <taxon>Metazoa</taxon>
        <taxon>Chordata</taxon>
        <taxon>Cephalochordata</taxon>
        <taxon>Leptocardii</taxon>
        <taxon>Amphioxiformes</taxon>
        <taxon>Branchiostomatidae</taxon>
        <taxon>Branchiostoma</taxon>
    </lineage>
</organism>
<feature type="coiled-coil region" evidence="5">
    <location>
        <begin position="168"/>
        <end position="216"/>
    </location>
</feature>
<dbReference type="SUPFAM" id="SSF56496">
    <property type="entry name" value="Fibrinogen C-terminal domain-like"/>
    <property type="match status" value="1"/>
</dbReference>
<name>A0A6P4ZRR6_BRABE</name>
<dbReference type="InterPro" id="IPR020837">
    <property type="entry name" value="Fibrinogen_CS"/>
</dbReference>
<dbReference type="InterPro" id="IPR037579">
    <property type="entry name" value="FIB_ANG-like"/>
</dbReference>
<keyword evidence="9" id="KW-1185">Reference proteome</keyword>
<dbReference type="AlphaFoldDB" id="A0A6P4ZRR6"/>
<dbReference type="Gene3D" id="3.90.215.10">
    <property type="entry name" value="Gamma Fibrinogen, chain A, domain 1"/>
    <property type="match status" value="1"/>
</dbReference>
<evidence type="ECO:0000313" key="9">
    <source>
        <dbReference type="Proteomes" id="UP000515135"/>
    </source>
</evidence>
<comment type="subcellular location">
    <subcellularLocation>
        <location evidence="1">Secreted</location>
    </subcellularLocation>
</comment>
<dbReference type="PROSITE" id="PS51406">
    <property type="entry name" value="FIBRINOGEN_C_2"/>
    <property type="match status" value="1"/>
</dbReference>
<keyword evidence="7" id="KW-0472">Membrane</keyword>
<accession>A0A6P4ZRR6</accession>
<evidence type="ECO:0000256" key="1">
    <source>
        <dbReference type="ARBA" id="ARBA00004613"/>
    </source>
</evidence>
<dbReference type="SMART" id="SM00186">
    <property type="entry name" value="FBG"/>
    <property type="match status" value="1"/>
</dbReference>
<proteinExistence type="predicted"/>
<evidence type="ECO:0000256" key="6">
    <source>
        <dbReference type="SAM" id="MobiDB-lite"/>
    </source>
</evidence>
<keyword evidence="3" id="KW-1015">Disulfide bond</keyword>
<dbReference type="GO" id="GO:0005201">
    <property type="term" value="F:extracellular matrix structural constituent"/>
    <property type="evidence" value="ECO:0007669"/>
    <property type="project" value="TreeGrafter"/>
</dbReference>
<dbReference type="PANTHER" id="PTHR47221">
    <property type="entry name" value="FIBRINOGEN ALPHA CHAIN"/>
    <property type="match status" value="1"/>
</dbReference>
<dbReference type="KEGG" id="bbel:109484948"/>
<keyword evidence="7" id="KW-1133">Transmembrane helix</keyword>
<dbReference type="NCBIfam" id="NF040941">
    <property type="entry name" value="GGGWT_bact"/>
    <property type="match status" value="1"/>
</dbReference>
<evidence type="ECO:0000259" key="8">
    <source>
        <dbReference type="PROSITE" id="PS51406"/>
    </source>
</evidence>
<dbReference type="Pfam" id="PF00147">
    <property type="entry name" value="Fibrinogen_C"/>
    <property type="match status" value="1"/>
</dbReference>
<feature type="region of interest" description="Disordered" evidence="6">
    <location>
        <begin position="1"/>
        <end position="42"/>
    </location>
</feature>
<dbReference type="GO" id="GO:0034116">
    <property type="term" value="P:positive regulation of heterotypic cell-cell adhesion"/>
    <property type="evidence" value="ECO:0007669"/>
    <property type="project" value="TreeGrafter"/>
</dbReference>
<evidence type="ECO:0000256" key="5">
    <source>
        <dbReference type="SAM" id="Coils"/>
    </source>
</evidence>
<keyword evidence="7" id="KW-0812">Transmembrane</keyword>
<dbReference type="CDD" id="cd00087">
    <property type="entry name" value="FReD"/>
    <property type="match status" value="1"/>
</dbReference>
<dbReference type="InterPro" id="IPR002181">
    <property type="entry name" value="Fibrinogen_a/b/g_C_dom"/>
</dbReference>